<dbReference type="HOGENOM" id="CLU_425378_0_0_1"/>
<dbReference type="OMA" id="CELIANR"/>
<dbReference type="PANTHER" id="PTHR46780">
    <property type="entry name" value="PROTEIN EVA-1"/>
    <property type="match status" value="1"/>
</dbReference>
<dbReference type="KEGG" id="tut:107367950"/>
<evidence type="ECO:0000313" key="5">
    <source>
        <dbReference type="Proteomes" id="UP000015104"/>
    </source>
</evidence>
<feature type="region of interest" description="Disordered" evidence="1">
    <location>
        <begin position="319"/>
        <end position="398"/>
    </location>
</feature>
<evidence type="ECO:0000256" key="1">
    <source>
        <dbReference type="SAM" id="MobiDB-lite"/>
    </source>
</evidence>
<dbReference type="GO" id="GO:0030246">
    <property type="term" value="F:carbohydrate binding"/>
    <property type="evidence" value="ECO:0007669"/>
    <property type="project" value="InterPro"/>
</dbReference>
<dbReference type="InterPro" id="IPR000922">
    <property type="entry name" value="Lectin_gal-bd_dom"/>
</dbReference>
<feature type="domain" description="SUEL-type lectin" evidence="3">
    <location>
        <begin position="213"/>
        <end position="310"/>
    </location>
</feature>
<dbReference type="STRING" id="32264.T1KWB8"/>
<gene>
    <name evidence="4" type="primary">107367950</name>
</gene>
<name>T1KWB8_TETUR</name>
<dbReference type="CDD" id="cd22828">
    <property type="entry name" value="Gal_Rha_Lectin_EVA1_EVA1C_rpt1"/>
    <property type="match status" value="1"/>
</dbReference>
<dbReference type="Proteomes" id="UP000015104">
    <property type="component" value="Unassembled WGS sequence"/>
</dbReference>
<protein>
    <recommendedName>
        <fullName evidence="3">SUEL-type lectin domain-containing protein</fullName>
    </recommendedName>
</protein>
<dbReference type="CDD" id="cd22829">
    <property type="entry name" value="Gal_Rha_Lectin_EVA1_EVA1C_rpt2"/>
    <property type="match status" value="1"/>
</dbReference>
<dbReference type="AlphaFoldDB" id="T1KWB8"/>
<feature type="domain" description="SUEL-type lectin" evidence="3">
    <location>
        <begin position="57"/>
        <end position="204"/>
    </location>
</feature>
<reference evidence="5" key="1">
    <citation type="submission" date="2011-08" db="EMBL/GenBank/DDBJ databases">
        <authorList>
            <person name="Rombauts S."/>
        </authorList>
    </citation>
    <scope>NUCLEOTIDE SEQUENCE</scope>
    <source>
        <strain evidence="5">London</strain>
    </source>
</reference>
<keyword evidence="5" id="KW-1185">Reference proteome</keyword>
<feature type="compositionally biased region" description="Polar residues" evidence="1">
    <location>
        <begin position="383"/>
        <end position="393"/>
    </location>
</feature>
<feature type="transmembrane region" description="Helical" evidence="2">
    <location>
        <begin position="460"/>
        <end position="480"/>
    </location>
</feature>
<feature type="region of interest" description="Disordered" evidence="1">
    <location>
        <begin position="496"/>
        <end position="517"/>
    </location>
</feature>
<feature type="compositionally biased region" description="Low complexity" evidence="1">
    <location>
        <begin position="319"/>
        <end position="337"/>
    </location>
</feature>
<organism evidence="4 5">
    <name type="scientific">Tetranychus urticae</name>
    <name type="common">Two-spotted spider mite</name>
    <dbReference type="NCBI Taxonomy" id="32264"/>
    <lineage>
        <taxon>Eukaryota</taxon>
        <taxon>Metazoa</taxon>
        <taxon>Ecdysozoa</taxon>
        <taxon>Arthropoda</taxon>
        <taxon>Chelicerata</taxon>
        <taxon>Arachnida</taxon>
        <taxon>Acari</taxon>
        <taxon>Acariformes</taxon>
        <taxon>Trombidiformes</taxon>
        <taxon>Prostigmata</taxon>
        <taxon>Eleutherengona</taxon>
        <taxon>Raphignathae</taxon>
        <taxon>Tetranychoidea</taxon>
        <taxon>Tetranychidae</taxon>
        <taxon>Tetranychus</taxon>
    </lineage>
</organism>
<reference evidence="4" key="2">
    <citation type="submission" date="2015-06" db="UniProtKB">
        <authorList>
            <consortium name="EnsemblMetazoa"/>
        </authorList>
    </citation>
    <scope>IDENTIFICATION</scope>
</reference>
<feature type="region of interest" description="Disordered" evidence="1">
    <location>
        <begin position="99"/>
        <end position="121"/>
    </location>
</feature>
<dbReference type="OrthoDB" id="5970528at2759"/>
<keyword evidence="2" id="KW-1133">Transmembrane helix</keyword>
<dbReference type="EMBL" id="CAEY01000640">
    <property type="status" value="NOT_ANNOTATED_CDS"/>
    <property type="molecule type" value="Genomic_DNA"/>
</dbReference>
<evidence type="ECO:0000259" key="3">
    <source>
        <dbReference type="PROSITE" id="PS50228"/>
    </source>
</evidence>
<dbReference type="PROSITE" id="PS50228">
    <property type="entry name" value="SUEL_LECTIN"/>
    <property type="match status" value="2"/>
</dbReference>
<keyword evidence="2" id="KW-0812">Transmembrane</keyword>
<keyword evidence="2" id="KW-0472">Membrane</keyword>
<dbReference type="InterPro" id="IPR043159">
    <property type="entry name" value="Lectin_gal-bd_sf"/>
</dbReference>
<evidence type="ECO:0000313" key="4">
    <source>
        <dbReference type="EnsemblMetazoa" id="tetur24g01080.1"/>
    </source>
</evidence>
<dbReference type="Pfam" id="PF02140">
    <property type="entry name" value="SUEL_Lectin"/>
    <property type="match status" value="1"/>
</dbReference>
<dbReference type="Gene3D" id="2.60.120.740">
    <property type="match status" value="2"/>
</dbReference>
<proteinExistence type="predicted"/>
<dbReference type="EnsemblMetazoa" id="tetur24g01080.1">
    <property type="protein sequence ID" value="tetur24g01080.1"/>
    <property type="gene ID" value="tetur24g01080"/>
</dbReference>
<accession>T1KWB8</accession>
<sequence length="644" mass="70308">MDYSFKQCKYNYAKQFPVNVNLIILVLLSVSQQLIQITETSNLPLLSASLRTFQAHACDGQQLILECLPNTVINIYLVNYGRTTGSQVSNNLCQQSTNHQLSSSSSFSSPTHNDKSSPLNPSKMIALEATSSSYDPAKLINQTAIHSKPDCQTTDNLKYSLLNKVEEACREKQICKIMTDPGSFAGIDPCPGITKYAEVAYKCRPNTFYNKIVCEDNKMRLSCKKYQRIMIYSAFFGSTKTGVVECPQGGSSSPSKGNHEECSISLTTEKVVASCNGLRNCELIANRETFDKPGCSKSTRLHLKIVYACVRREVLKSSIGKSSSPGTSSSLSPGGSSEMIYPDEVTPNEQIPGKSSYDSSTVDYSGYMGAPRVAPEEEDKDSSSQVTPPSSVISSESYLKSKESLNDPIRVPIKDGLGASLPDSHDPYHNKSTLFHPKKALGFMVDWLSAYKFIKDKTEIIIICLIMSIVVASLLFLVFLSTNQLIIQRFNLNGKPKNQKKPCSPKKSSPFAGSKGRCEVDGLDDTTVDQLLEELDPVLVHSVGIADPLSNMAISSSHHSFHDFRAHSKPLITDGLPYPAHSGQTLSFTSSLSRGAGNRLSFGRPIQPPTAPMTITPASPTSINCHLMADSNPRAMSGTVNSYF</sequence>
<evidence type="ECO:0000256" key="2">
    <source>
        <dbReference type="SAM" id="Phobius"/>
    </source>
</evidence>
<dbReference type="eggNOG" id="KOG4729">
    <property type="taxonomic scope" value="Eukaryota"/>
</dbReference>